<sequence>MSALFSLLVCYYVLNLEKHPITKRARFVVYSPQEFEEHVRGDIESIQRYFWPMSRKPSKSPNFRKLLRVSAAILRANDDLPGVANTNWSFVIVRYATPSAFVLPNGRTYVFDGLFKVCENDDSLSFVMAHELSHCLLHHSLEKDSLGLFLDTLNTLVWVSCIALVRGEVTATLVPWFVSRALYYGVFLPQSRAIEMEADSLALQMMSRACFDFRYSLVYFDKAIAIGKQVRTRRMKKLVASTHPTRKQRVRSLFRQMDTAMRLRRSRNCSALIPMRKRDEDRIQALFRYAGLK</sequence>
<dbReference type="GO" id="GO:0004222">
    <property type="term" value="F:metalloendopeptidase activity"/>
    <property type="evidence" value="ECO:0007669"/>
    <property type="project" value="InterPro"/>
</dbReference>
<dbReference type="EMBL" id="JABSTR010000011">
    <property type="protein sequence ID" value="KAH9381446.1"/>
    <property type="molecule type" value="Genomic_DNA"/>
</dbReference>
<dbReference type="AlphaFoldDB" id="A0A9J6GSF1"/>
<comment type="cofactor">
    <cofactor evidence="9">
        <name>Zn(2+)</name>
        <dbReference type="ChEBI" id="CHEBI:29105"/>
    </cofactor>
    <text evidence="9">Binds 1 zinc ion per subunit.</text>
</comment>
<comment type="similarity">
    <text evidence="6 9">Belongs to the peptidase M48 family.</text>
</comment>
<dbReference type="OrthoDB" id="7464992at2759"/>
<evidence type="ECO:0000313" key="12">
    <source>
        <dbReference type="Proteomes" id="UP000821853"/>
    </source>
</evidence>
<dbReference type="GO" id="GO:0005743">
    <property type="term" value="C:mitochondrial inner membrane"/>
    <property type="evidence" value="ECO:0007669"/>
    <property type="project" value="TreeGrafter"/>
</dbReference>
<evidence type="ECO:0000256" key="9">
    <source>
        <dbReference type="RuleBase" id="RU003983"/>
    </source>
</evidence>
<dbReference type="Proteomes" id="UP000821853">
    <property type="component" value="Chromosome 9"/>
</dbReference>
<dbReference type="Gene3D" id="3.30.2010.10">
    <property type="entry name" value="Metalloproteases ('zincins'), catalytic domain"/>
    <property type="match status" value="1"/>
</dbReference>
<evidence type="ECO:0000259" key="10">
    <source>
        <dbReference type="Pfam" id="PF01435"/>
    </source>
</evidence>
<gene>
    <name evidence="11" type="ORF">HPB48_008974</name>
</gene>
<accession>A0A9J6GSF1</accession>
<keyword evidence="1 9" id="KW-0645">Protease</keyword>
<evidence type="ECO:0000256" key="2">
    <source>
        <dbReference type="ARBA" id="ARBA00022723"/>
    </source>
</evidence>
<name>A0A9J6GSF1_HAELO</name>
<evidence type="ECO:0000313" key="11">
    <source>
        <dbReference type="EMBL" id="KAH9381446.1"/>
    </source>
</evidence>
<keyword evidence="3 9" id="KW-0378">Hydrolase</keyword>
<evidence type="ECO:0000256" key="5">
    <source>
        <dbReference type="ARBA" id="ARBA00023049"/>
    </source>
</evidence>
<keyword evidence="5 9" id="KW-0482">Metalloprotease</keyword>
<dbReference type="GO" id="GO:0046872">
    <property type="term" value="F:metal ion binding"/>
    <property type="evidence" value="ECO:0007669"/>
    <property type="project" value="UniProtKB-KW"/>
</dbReference>
<evidence type="ECO:0000256" key="3">
    <source>
        <dbReference type="ARBA" id="ARBA00022801"/>
    </source>
</evidence>
<evidence type="ECO:0000256" key="1">
    <source>
        <dbReference type="ARBA" id="ARBA00022670"/>
    </source>
</evidence>
<dbReference type="VEuPathDB" id="VectorBase:HLOH_064164"/>
<keyword evidence="2" id="KW-0479">Metal-binding</keyword>
<evidence type="ECO:0000256" key="7">
    <source>
        <dbReference type="ARBA" id="ARBA00040360"/>
    </source>
</evidence>
<dbReference type="PANTHER" id="PTHR22726">
    <property type="entry name" value="METALLOENDOPEPTIDASE OMA1"/>
    <property type="match status" value="1"/>
</dbReference>
<dbReference type="GO" id="GO:0006515">
    <property type="term" value="P:protein quality control for misfolded or incompletely synthesized proteins"/>
    <property type="evidence" value="ECO:0007669"/>
    <property type="project" value="TreeGrafter"/>
</dbReference>
<dbReference type="InterPro" id="IPR001915">
    <property type="entry name" value="Peptidase_M48"/>
</dbReference>
<dbReference type="Pfam" id="PF01435">
    <property type="entry name" value="Peptidase_M48"/>
    <property type="match status" value="1"/>
</dbReference>
<dbReference type="OMA" id="ACFDFRY"/>
<reference evidence="11 12" key="1">
    <citation type="journal article" date="2020" name="Cell">
        <title>Large-Scale Comparative Analyses of Tick Genomes Elucidate Their Genetic Diversity and Vector Capacities.</title>
        <authorList>
            <consortium name="Tick Genome and Microbiome Consortium (TIGMIC)"/>
            <person name="Jia N."/>
            <person name="Wang J."/>
            <person name="Shi W."/>
            <person name="Du L."/>
            <person name="Sun Y."/>
            <person name="Zhan W."/>
            <person name="Jiang J.F."/>
            <person name="Wang Q."/>
            <person name="Zhang B."/>
            <person name="Ji P."/>
            <person name="Bell-Sakyi L."/>
            <person name="Cui X.M."/>
            <person name="Yuan T.T."/>
            <person name="Jiang B.G."/>
            <person name="Yang W.F."/>
            <person name="Lam T.T."/>
            <person name="Chang Q.C."/>
            <person name="Ding S.J."/>
            <person name="Wang X.J."/>
            <person name="Zhu J.G."/>
            <person name="Ruan X.D."/>
            <person name="Zhao L."/>
            <person name="Wei J.T."/>
            <person name="Ye R.Z."/>
            <person name="Que T.C."/>
            <person name="Du C.H."/>
            <person name="Zhou Y.H."/>
            <person name="Cheng J.X."/>
            <person name="Dai P.F."/>
            <person name="Guo W.B."/>
            <person name="Han X.H."/>
            <person name="Huang E.J."/>
            <person name="Li L.F."/>
            <person name="Wei W."/>
            <person name="Gao Y.C."/>
            <person name="Liu J.Z."/>
            <person name="Shao H.Z."/>
            <person name="Wang X."/>
            <person name="Wang C.C."/>
            <person name="Yang T.C."/>
            <person name="Huo Q.B."/>
            <person name="Li W."/>
            <person name="Chen H.Y."/>
            <person name="Chen S.E."/>
            <person name="Zhou L.G."/>
            <person name="Ni X.B."/>
            <person name="Tian J.H."/>
            <person name="Sheng Y."/>
            <person name="Liu T."/>
            <person name="Pan Y.S."/>
            <person name="Xia L.Y."/>
            <person name="Li J."/>
            <person name="Zhao F."/>
            <person name="Cao W.C."/>
        </authorList>
    </citation>
    <scope>NUCLEOTIDE SEQUENCE [LARGE SCALE GENOMIC DNA]</scope>
    <source>
        <strain evidence="11">HaeL-2018</strain>
    </source>
</reference>
<dbReference type="InterPro" id="IPR051156">
    <property type="entry name" value="Mito/Outer_Membr_Metalloprot"/>
</dbReference>
<comment type="caution">
    <text evidence="11">The sequence shown here is derived from an EMBL/GenBank/DDBJ whole genome shotgun (WGS) entry which is preliminary data.</text>
</comment>
<keyword evidence="4 9" id="KW-0862">Zinc</keyword>
<keyword evidence="12" id="KW-1185">Reference proteome</keyword>
<evidence type="ECO:0000256" key="8">
    <source>
        <dbReference type="ARBA" id="ARBA00042978"/>
    </source>
</evidence>
<feature type="domain" description="Peptidase M48" evidence="10">
    <location>
        <begin position="82"/>
        <end position="253"/>
    </location>
</feature>
<dbReference type="CDD" id="cd07331">
    <property type="entry name" value="M48C_Oma1_like"/>
    <property type="match status" value="1"/>
</dbReference>
<dbReference type="GO" id="GO:0034982">
    <property type="term" value="P:mitochondrial protein processing"/>
    <property type="evidence" value="ECO:0007669"/>
    <property type="project" value="TreeGrafter"/>
</dbReference>
<evidence type="ECO:0000256" key="6">
    <source>
        <dbReference type="ARBA" id="ARBA00038233"/>
    </source>
</evidence>
<dbReference type="PANTHER" id="PTHR22726:SF1">
    <property type="entry name" value="METALLOENDOPEPTIDASE OMA1, MITOCHONDRIAL"/>
    <property type="match status" value="1"/>
</dbReference>
<evidence type="ECO:0000256" key="4">
    <source>
        <dbReference type="ARBA" id="ARBA00022833"/>
    </source>
</evidence>
<proteinExistence type="inferred from homology"/>
<organism evidence="11 12">
    <name type="scientific">Haemaphysalis longicornis</name>
    <name type="common">Bush tick</name>
    <dbReference type="NCBI Taxonomy" id="44386"/>
    <lineage>
        <taxon>Eukaryota</taxon>
        <taxon>Metazoa</taxon>
        <taxon>Ecdysozoa</taxon>
        <taxon>Arthropoda</taxon>
        <taxon>Chelicerata</taxon>
        <taxon>Arachnida</taxon>
        <taxon>Acari</taxon>
        <taxon>Parasitiformes</taxon>
        <taxon>Ixodida</taxon>
        <taxon>Ixodoidea</taxon>
        <taxon>Ixodidae</taxon>
        <taxon>Haemaphysalinae</taxon>
        <taxon>Haemaphysalis</taxon>
    </lineage>
</organism>
<protein>
    <recommendedName>
        <fullName evidence="7">Metalloendopeptidase OMA1, mitochondrial</fullName>
    </recommendedName>
    <alternativeName>
        <fullName evidence="8">Overlapping with the m-AAA protease 1 homolog</fullName>
    </alternativeName>
</protein>